<keyword evidence="1" id="KW-0812">Transmembrane</keyword>
<accession>A0A1B8TXF6</accession>
<proteinExistence type="predicted"/>
<reference evidence="3" key="1">
    <citation type="submission" date="2016-02" db="EMBL/GenBank/DDBJ databases">
        <authorList>
            <person name="Shin S.-K."/>
            <person name="Yi H."/>
            <person name="Kim E."/>
        </authorList>
    </citation>
    <scope>NUCLEOTIDE SEQUENCE [LARGE SCALE GENOMIC DNA]</scope>
    <source>
        <strain evidence="3">LPB0003</strain>
    </source>
</reference>
<dbReference type="OrthoDB" id="981524at2"/>
<dbReference type="STRING" id="1774273.LPB03_04070"/>
<keyword evidence="1" id="KW-1133">Transmembrane helix</keyword>
<evidence type="ECO:0000313" key="2">
    <source>
        <dbReference type="EMBL" id="OBY64401.1"/>
    </source>
</evidence>
<sequence>MENELKNSVHYINNKVGKKTGFSAPTNYFDNLQDSIQAKIAEESFSKKSAFKVPENYFDDLENNILLKISSEEKETKVISFKERVFKLIPIAAAASIILFIGLNSFVFNTSDELTLDSLSNNDIEYWLDTNTFHSTDITTIYEDEILEENEFLFNELKDESIEDYINSIDDPSLLNELN</sequence>
<dbReference type="KEGG" id="pob:LPB03_04070"/>
<gene>
    <name evidence="2" type="ORF">LPB3_08425</name>
</gene>
<comment type="caution">
    <text evidence="2">The sequence shown here is derived from an EMBL/GenBank/DDBJ whole genome shotgun (WGS) entry which is preliminary data.</text>
</comment>
<evidence type="ECO:0000313" key="3">
    <source>
        <dbReference type="Proteomes" id="UP000092584"/>
    </source>
</evidence>
<feature type="transmembrane region" description="Helical" evidence="1">
    <location>
        <begin position="85"/>
        <end position="108"/>
    </location>
</feature>
<dbReference type="Proteomes" id="UP000092584">
    <property type="component" value="Unassembled WGS sequence"/>
</dbReference>
<name>A0A1B8TXF6_9FLAO</name>
<dbReference type="RefSeq" id="WP_065319149.1">
    <property type="nucleotide sequence ID" value="NZ_CP017477.1"/>
</dbReference>
<evidence type="ECO:0000256" key="1">
    <source>
        <dbReference type="SAM" id="Phobius"/>
    </source>
</evidence>
<dbReference type="AlphaFoldDB" id="A0A1B8TXF6"/>
<protein>
    <submittedName>
        <fullName evidence="2">Uncharacterized protein</fullName>
    </submittedName>
</protein>
<keyword evidence="1" id="KW-0472">Membrane</keyword>
<keyword evidence="3" id="KW-1185">Reference proteome</keyword>
<organism evidence="2 3">
    <name type="scientific">Polaribacter vadi</name>
    <dbReference type="NCBI Taxonomy" id="1774273"/>
    <lineage>
        <taxon>Bacteria</taxon>
        <taxon>Pseudomonadati</taxon>
        <taxon>Bacteroidota</taxon>
        <taxon>Flavobacteriia</taxon>
        <taxon>Flavobacteriales</taxon>
        <taxon>Flavobacteriaceae</taxon>
    </lineage>
</organism>
<dbReference type="EMBL" id="LSFM01000022">
    <property type="protein sequence ID" value="OBY64401.1"/>
    <property type="molecule type" value="Genomic_DNA"/>
</dbReference>